<comment type="caution">
    <text evidence="3">The sequence shown here is derived from an EMBL/GenBank/DDBJ whole genome shotgun (WGS) entry which is preliminary data.</text>
</comment>
<dbReference type="InterPro" id="IPR041698">
    <property type="entry name" value="Methyltransf_25"/>
</dbReference>
<protein>
    <submittedName>
        <fullName evidence="3">Class I SAM-dependent methyltransferase</fullName>
    </submittedName>
</protein>
<dbReference type="InterPro" id="IPR029063">
    <property type="entry name" value="SAM-dependent_MTases_sf"/>
</dbReference>
<dbReference type="EMBL" id="RRCH01000002">
    <property type="protein sequence ID" value="RRJ34085.1"/>
    <property type="molecule type" value="Genomic_DNA"/>
</dbReference>
<feature type="domain" description="Methyltransferase" evidence="2">
    <location>
        <begin position="46"/>
        <end position="140"/>
    </location>
</feature>
<dbReference type="GO" id="GO:0032259">
    <property type="term" value="P:methylation"/>
    <property type="evidence" value="ECO:0007669"/>
    <property type="project" value="UniProtKB-KW"/>
</dbReference>
<dbReference type="Gene3D" id="2.20.25.110">
    <property type="entry name" value="S-adenosyl-L-methionine-dependent methyltransferases"/>
    <property type="match status" value="1"/>
</dbReference>
<accession>A0A3P3RL32</accession>
<keyword evidence="3" id="KW-0489">Methyltransferase</keyword>
<keyword evidence="4" id="KW-1185">Reference proteome</keyword>
<dbReference type="OrthoDB" id="147504at2157"/>
<evidence type="ECO:0000313" key="4">
    <source>
        <dbReference type="Proteomes" id="UP000282322"/>
    </source>
</evidence>
<dbReference type="Gene3D" id="3.40.50.150">
    <property type="entry name" value="Vaccinia Virus protein VP39"/>
    <property type="match status" value="1"/>
</dbReference>
<gene>
    <name evidence="3" type="ORF">EIK79_00890</name>
</gene>
<dbReference type="RefSeq" id="WP_124953255.1">
    <property type="nucleotide sequence ID" value="NZ_RRCH01000002.1"/>
</dbReference>
<dbReference type="SUPFAM" id="SSF53335">
    <property type="entry name" value="S-adenosyl-L-methionine-dependent methyltransferases"/>
    <property type="match status" value="1"/>
</dbReference>
<evidence type="ECO:0000313" key="3">
    <source>
        <dbReference type="EMBL" id="RRJ34085.1"/>
    </source>
</evidence>
<dbReference type="CDD" id="cd02440">
    <property type="entry name" value="AdoMet_MTases"/>
    <property type="match status" value="1"/>
</dbReference>
<dbReference type="PANTHER" id="PTHR43861">
    <property type="entry name" value="TRANS-ACONITATE 2-METHYLTRANSFERASE-RELATED"/>
    <property type="match status" value="1"/>
</dbReference>
<dbReference type="AlphaFoldDB" id="A0A3P3RL32"/>
<evidence type="ECO:0000256" key="1">
    <source>
        <dbReference type="ARBA" id="ARBA00022679"/>
    </source>
</evidence>
<reference evidence="3 4" key="1">
    <citation type="submission" date="2018-11" db="EMBL/GenBank/DDBJ databases">
        <title>Taxonoimc description of Halomarina strain SPP-AMP-1.</title>
        <authorList>
            <person name="Pal Y."/>
            <person name="Srinivasana K."/>
            <person name="Verma A."/>
            <person name="Kumar P."/>
        </authorList>
    </citation>
    <scope>NUCLEOTIDE SEQUENCE [LARGE SCALE GENOMIC DNA]</scope>
    <source>
        <strain evidence="3 4">SPP-AMP-1</strain>
    </source>
</reference>
<sequence>MSEKSFNEWEEIAQLYDKQQSDFGRVVKRNFRTINDRFEFTGDDLLDIACGDGEFVAFAAKQGYTVTGVDKSSEMLRLAEERFTKEAVDSTLYQYDMRELPFSKEFDIITCWYNSVNYLCKLKDLRTAFETVYRSLRPEGIFVFDFVNRKRLREFATSPALVPHDTDDLFEVHHDITYDTTEDLLSVEITGFIADGDVWERIDETHKNRGYRIEEVRSSLKQAGFDSVTAWEDIRTKTSATESSKRIWTIAKK</sequence>
<dbReference type="Proteomes" id="UP000282322">
    <property type="component" value="Unassembled WGS sequence"/>
</dbReference>
<evidence type="ECO:0000259" key="2">
    <source>
        <dbReference type="Pfam" id="PF13649"/>
    </source>
</evidence>
<proteinExistence type="predicted"/>
<organism evidence="3 4">
    <name type="scientific">Halocatena pleomorpha</name>
    <dbReference type="NCBI Taxonomy" id="1785090"/>
    <lineage>
        <taxon>Archaea</taxon>
        <taxon>Methanobacteriati</taxon>
        <taxon>Methanobacteriota</taxon>
        <taxon>Stenosarchaea group</taxon>
        <taxon>Halobacteria</taxon>
        <taxon>Halobacteriales</taxon>
        <taxon>Natronomonadaceae</taxon>
        <taxon>Halocatena</taxon>
    </lineage>
</organism>
<name>A0A3P3RL32_9EURY</name>
<keyword evidence="1" id="KW-0808">Transferase</keyword>
<dbReference type="GO" id="GO:0008168">
    <property type="term" value="F:methyltransferase activity"/>
    <property type="evidence" value="ECO:0007669"/>
    <property type="project" value="UniProtKB-KW"/>
</dbReference>
<dbReference type="Pfam" id="PF13649">
    <property type="entry name" value="Methyltransf_25"/>
    <property type="match status" value="1"/>
</dbReference>